<keyword evidence="4" id="KW-1185">Reference proteome</keyword>
<evidence type="ECO:0000313" key="4">
    <source>
        <dbReference type="Proteomes" id="UP000186309"/>
    </source>
</evidence>
<dbReference type="NCBIfam" id="NF033545">
    <property type="entry name" value="transpos_IS630"/>
    <property type="match status" value="1"/>
</dbReference>
<organism evidence="3 4">
    <name type="scientific">Paludisphaera borealis</name>
    <dbReference type="NCBI Taxonomy" id="1387353"/>
    <lineage>
        <taxon>Bacteria</taxon>
        <taxon>Pseudomonadati</taxon>
        <taxon>Planctomycetota</taxon>
        <taxon>Planctomycetia</taxon>
        <taxon>Isosphaerales</taxon>
        <taxon>Isosphaeraceae</taxon>
        <taxon>Paludisphaera</taxon>
    </lineage>
</organism>
<dbReference type="GO" id="GO:0003676">
    <property type="term" value="F:nucleic acid binding"/>
    <property type="evidence" value="ECO:0007669"/>
    <property type="project" value="InterPro"/>
</dbReference>
<dbReference type="STRING" id="1387353.BSF38_04770"/>
<gene>
    <name evidence="3" type="ORF">BSF38_04770</name>
</gene>
<evidence type="ECO:0000256" key="1">
    <source>
        <dbReference type="SAM" id="Phobius"/>
    </source>
</evidence>
<dbReference type="EMBL" id="CP019082">
    <property type="protein sequence ID" value="APW63206.1"/>
    <property type="molecule type" value="Genomic_DNA"/>
</dbReference>
<dbReference type="AlphaFoldDB" id="A0A1U7CWC4"/>
<evidence type="ECO:0000313" key="3">
    <source>
        <dbReference type="EMBL" id="APW63206.1"/>
    </source>
</evidence>
<dbReference type="Proteomes" id="UP000186309">
    <property type="component" value="Chromosome"/>
</dbReference>
<dbReference type="SUPFAM" id="SSF53098">
    <property type="entry name" value="Ribonuclease H-like"/>
    <property type="match status" value="1"/>
</dbReference>
<dbReference type="InterPro" id="IPR047655">
    <property type="entry name" value="Transpos_IS630-like"/>
</dbReference>
<accession>A0A1U7CWC4</accession>
<feature type="transmembrane region" description="Helical" evidence="1">
    <location>
        <begin position="35"/>
        <end position="55"/>
    </location>
</feature>
<dbReference type="RefSeq" id="WP_083713355.1">
    <property type="nucleotide sequence ID" value="NZ_CP019082.1"/>
</dbReference>
<dbReference type="InterPro" id="IPR036397">
    <property type="entry name" value="RNaseH_sf"/>
</dbReference>
<dbReference type="Pfam" id="PF13358">
    <property type="entry name" value="DDE_3"/>
    <property type="match status" value="1"/>
</dbReference>
<dbReference type="InterPro" id="IPR038717">
    <property type="entry name" value="Tc1-like_DDE_dom"/>
</dbReference>
<feature type="domain" description="Tc1-like transposase DDE" evidence="2">
    <location>
        <begin position="56"/>
        <end position="169"/>
    </location>
</feature>
<dbReference type="KEGG" id="pbor:BSF38_04770"/>
<name>A0A1U7CWC4_9BACT</name>
<dbReference type="PANTHER" id="PTHR46564">
    <property type="entry name" value="TRANSPOSASE"/>
    <property type="match status" value="1"/>
</dbReference>
<evidence type="ECO:0000259" key="2">
    <source>
        <dbReference type="Pfam" id="PF13358"/>
    </source>
</evidence>
<keyword evidence="1" id="KW-1133">Transmembrane helix</keyword>
<keyword evidence="1" id="KW-0472">Membrane</keyword>
<dbReference type="PANTHER" id="PTHR46564:SF1">
    <property type="entry name" value="TRANSPOSASE"/>
    <property type="match status" value="1"/>
</dbReference>
<keyword evidence="1" id="KW-0812">Transmembrane</keyword>
<dbReference type="InterPro" id="IPR012337">
    <property type="entry name" value="RNaseH-like_sf"/>
</dbReference>
<protein>
    <recommendedName>
        <fullName evidence="2">Tc1-like transposase DDE domain-containing protein</fullName>
    </recommendedName>
</protein>
<sequence length="207" mass="23206">MAEHVAIQAEFLEADLKPRLNAAGAGRGHVFFVDAAHFVFGTFLCCLWSFTRIFVRAASGRQRFNVLGAWNATTRELIAVTNTTVVNTETMCELVRKITALGLAGPITLVLDNARYQRNAAVQALAEELEITLLFLPSYSPNLNLIERLWKFIKRRALYGRYHPTFADFQAAIRETLDGLPTTHAEPLKTLMTLNFQQFEDVSLMAA</sequence>
<dbReference type="Gene3D" id="3.30.420.10">
    <property type="entry name" value="Ribonuclease H-like superfamily/Ribonuclease H"/>
    <property type="match status" value="1"/>
</dbReference>
<reference evidence="4" key="1">
    <citation type="submission" date="2016-12" db="EMBL/GenBank/DDBJ databases">
        <title>Comparative genomics of four Isosphaeraceae planctomycetes: a common pool of plasmids and glycoside hydrolase genes.</title>
        <authorList>
            <person name="Ivanova A."/>
        </authorList>
    </citation>
    <scope>NUCLEOTIDE SEQUENCE [LARGE SCALE GENOMIC DNA]</scope>
    <source>
        <strain evidence="4">PX4</strain>
    </source>
</reference>
<proteinExistence type="predicted"/>